<reference evidence="2" key="1">
    <citation type="journal article" date="2019" name="Toxins">
        <title>Detection of Abrin-Like and Prepropulchellin-Like Toxin Genes and Transcripts Using Whole Genome Sequencing and Full-Length Transcript Sequencing of Abrus precatorius.</title>
        <authorList>
            <person name="Hovde B.T."/>
            <person name="Daligault H.E."/>
            <person name="Hanschen E.R."/>
            <person name="Kunde Y.A."/>
            <person name="Johnson M.B."/>
            <person name="Starkenburg S.R."/>
            <person name="Johnson S.L."/>
        </authorList>
    </citation>
    <scope>NUCLEOTIDE SEQUENCE [LARGE SCALE GENOMIC DNA]</scope>
</reference>
<dbReference type="Proteomes" id="UP000694853">
    <property type="component" value="Unplaced"/>
</dbReference>
<dbReference type="GO" id="GO:0010073">
    <property type="term" value="P:meristem maintenance"/>
    <property type="evidence" value="ECO:0007669"/>
    <property type="project" value="InterPro"/>
</dbReference>
<dbReference type="OrthoDB" id="1937605at2759"/>
<organism evidence="2 3">
    <name type="scientific">Abrus precatorius</name>
    <name type="common">Indian licorice</name>
    <name type="synonym">Glycine abrus</name>
    <dbReference type="NCBI Taxonomy" id="3816"/>
    <lineage>
        <taxon>Eukaryota</taxon>
        <taxon>Viridiplantae</taxon>
        <taxon>Streptophyta</taxon>
        <taxon>Embryophyta</taxon>
        <taxon>Tracheophyta</taxon>
        <taxon>Spermatophyta</taxon>
        <taxon>Magnoliopsida</taxon>
        <taxon>eudicotyledons</taxon>
        <taxon>Gunneridae</taxon>
        <taxon>Pentapetalae</taxon>
        <taxon>rosids</taxon>
        <taxon>fabids</taxon>
        <taxon>Fabales</taxon>
        <taxon>Fabaceae</taxon>
        <taxon>Papilionoideae</taxon>
        <taxon>50 kb inversion clade</taxon>
        <taxon>NPAAA clade</taxon>
        <taxon>indigoferoid/millettioid clade</taxon>
        <taxon>Abreae</taxon>
        <taxon>Abrus</taxon>
    </lineage>
</organism>
<proteinExistence type="predicted"/>
<dbReference type="KEGG" id="aprc:113862176"/>
<feature type="domain" description="Aminotransferase-like plant mobile" evidence="1">
    <location>
        <begin position="74"/>
        <end position="126"/>
    </location>
</feature>
<reference evidence="3" key="2">
    <citation type="submission" date="2025-08" db="UniProtKB">
        <authorList>
            <consortium name="RefSeq"/>
        </authorList>
    </citation>
    <scope>IDENTIFICATION</scope>
    <source>
        <tissue evidence="3">Young leaves</tissue>
    </source>
</reference>
<dbReference type="Pfam" id="PF10536">
    <property type="entry name" value="PMD"/>
    <property type="match status" value="1"/>
</dbReference>
<dbReference type="RefSeq" id="XP_027351099.1">
    <property type="nucleotide sequence ID" value="XM_027495298.1"/>
</dbReference>
<evidence type="ECO:0000313" key="3">
    <source>
        <dbReference type="RefSeq" id="XP_027351099.1"/>
    </source>
</evidence>
<name>A0A8B8L8N5_ABRPR</name>
<dbReference type="PANTHER" id="PTHR46033:SF8">
    <property type="entry name" value="PROTEIN MAINTENANCE OF MERISTEMS-LIKE"/>
    <property type="match status" value="1"/>
</dbReference>
<evidence type="ECO:0000313" key="2">
    <source>
        <dbReference type="Proteomes" id="UP000694853"/>
    </source>
</evidence>
<dbReference type="InterPro" id="IPR044824">
    <property type="entry name" value="MAIN-like"/>
</dbReference>
<dbReference type="GeneID" id="113862176"/>
<dbReference type="PANTHER" id="PTHR46033">
    <property type="entry name" value="PROTEIN MAIN-LIKE 2"/>
    <property type="match status" value="1"/>
</dbReference>
<dbReference type="InterPro" id="IPR019557">
    <property type="entry name" value="AminoTfrase-like_pln_mobile"/>
</dbReference>
<sequence>MASSSEQNRVIHSGPEDPSLLHLQNIHVSEHIWNDRDHPILKVRKSQFIPIGLDGVSEEIFPHLELAGFICQFPLDLPLITALVERWRPEIHTFHLPSGECTLTLQDILVLLGLCIDGRPVITPIGGNYADIVSLILSMC</sequence>
<evidence type="ECO:0000259" key="1">
    <source>
        <dbReference type="Pfam" id="PF10536"/>
    </source>
</evidence>
<protein>
    <submittedName>
        <fullName evidence="3">Protein MAIN-LIKE 1-like</fullName>
    </submittedName>
</protein>
<accession>A0A8B8L8N5</accession>
<dbReference type="AlphaFoldDB" id="A0A8B8L8N5"/>
<gene>
    <name evidence="3" type="primary">LOC113862176</name>
</gene>
<keyword evidence="2" id="KW-1185">Reference proteome</keyword>